<dbReference type="NCBIfam" id="TIGR00502">
    <property type="entry name" value="nagB"/>
    <property type="match status" value="1"/>
</dbReference>
<dbReference type="UniPathway" id="UPA00629">
    <property type="reaction ID" value="UER00684"/>
</dbReference>
<dbReference type="EC" id="3.5.99.6" evidence="4"/>
<dbReference type="CDD" id="cd01399">
    <property type="entry name" value="GlcN6P_deaminase"/>
    <property type="match status" value="1"/>
</dbReference>
<gene>
    <name evidence="4 6" type="primary">nagB</name>
    <name evidence="6" type="ORF">DNH61_19130</name>
</gene>
<dbReference type="OrthoDB" id="9791139at2"/>
<dbReference type="PANTHER" id="PTHR11280">
    <property type="entry name" value="GLUCOSAMINE-6-PHOSPHATE ISOMERASE"/>
    <property type="match status" value="1"/>
</dbReference>
<evidence type="ECO:0000313" key="6">
    <source>
        <dbReference type="EMBL" id="PZD94074.1"/>
    </source>
</evidence>
<feature type="active site" description="For ring-opening step" evidence="4">
    <location>
        <position position="135"/>
    </location>
</feature>
<feature type="domain" description="Glucosamine/galactosamine-6-phosphate isomerase" evidence="5">
    <location>
        <begin position="11"/>
        <end position="228"/>
    </location>
</feature>
<comment type="function">
    <text evidence="4">Catalyzes the reversible isomerization-deamination of glucosamine 6-phosphate (GlcN6P) to form fructose 6-phosphate (Fru6P) and ammonium ion.</text>
</comment>
<feature type="active site" description="For ring-opening step" evidence="4">
    <location>
        <position position="142"/>
    </location>
</feature>
<comment type="caution">
    <text evidence="4">Lacks conserved residue(s) required for the propagation of feature annotation.</text>
</comment>
<comment type="caution">
    <text evidence="6">The sequence shown here is derived from an EMBL/GenBank/DDBJ whole genome shotgun (WGS) entry which is preliminary data.</text>
</comment>
<dbReference type="PANTHER" id="PTHR11280:SF5">
    <property type="entry name" value="GLUCOSAMINE-6-PHOSPHATE ISOMERASE"/>
    <property type="match status" value="1"/>
</dbReference>
<evidence type="ECO:0000256" key="1">
    <source>
        <dbReference type="ARBA" id="ARBA00000644"/>
    </source>
</evidence>
<evidence type="ECO:0000256" key="2">
    <source>
        <dbReference type="ARBA" id="ARBA00022801"/>
    </source>
</evidence>
<keyword evidence="2 4" id="KW-0378">Hydrolase</keyword>
<feature type="active site" description="Proton acceptor; for enolization step" evidence="4">
    <location>
        <position position="67"/>
    </location>
</feature>
<organism evidence="6 7">
    <name type="scientific">Paenibacillus sambharensis</name>
    <dbReference type="NCBI Taxonomy" id="1803190"/>
    <lineage>
        <taxon>Bacteria</taxon>
        <taxon>Bacillati</taxon>
        <taxon>Bacillota</taxon>
        <taxon>Bacilli</taxon>
        <taxon>Bacillales</taxon>
        <taxon>Paenibacillaceae</taxon>
        <taxon>Paenibacillus</taxon>
    </lineage>
</organism>
<reference evidence="6 7" key="1">
    <citation type="submission" date="2018-06" db="EMBL/GenBank/DDBJ databases">
        <title>Paenibacillus imtechensis sp. nov.</title>
        <authorList>
            <person name="Pinnaka A.K."/>
            <person name="Singh H."/>
            <person name="Kaur M."/>
        </authorList>
    </citation>
    <scope>NUCLEOTIDE SEQUENCE [LARGE SCALE GENOMIC DNA]</scope>
    <source>
        <strain evidence="6 7">SMB1</strain>
    </source>
</reference>
<dbReference type="RefSeq" id="WP_111148403.1">
    <property type="nucleotide sequence ID" value="NZ_QKRB01000054.1"/>
</dbReference>
<comment type="pathway">
    <text evidence="4">Amino-sugar metabolism; N-acetylneuraminate degradation; D-fructose 6-phosphate from N-acetylneuraminate: step 5/5.</text>
</comment>
<dbReference type="EMBL" id="QKRB01000054">
    <property type="protein sequence ID" value="PZD94074.1"/>
    <property type="molecule type" value="Genomic_DNA"/>
</dbReference>
<dbReference type="GO" id="GO:0005737">
    <property type="term" value="C:cytoplasm"/>
    <property type="evidence" value="ECO:0007669"/>
    <property type="project" value="TreeGrafter"/>
</dbReference>
<dbReference type="PROSITE" id="PS01161">
    <property type="entry name" value="GLC_GALNAC_ISOMERASE"/>
    <property type="match status" value="1"/>
</dbReference>
<dbReference type="SUPFAM" id="SSF100950">
    <property type="entry name" value="NagB/RpiA/CoA transferase-like"/>
    <property type="match status" value="1"/>
</dbReference>
<feature type="active site" description="Proton acceptor; for ring-opening step" evidence="4">
    <location>
        <position position="137"/>
    </location>
</feature>
<proteinExistence type="inferred from homology"/>
<dbReference type="GO" id="GO:0042802">
    <property type="term" value="F:identical protein binding"/>
    <property type="evidence" value="ECO:0007669"/>
    <property type="project" value="TreeGrafter"/>
</dbReference>
<dbReference type="Gene3D" id="3.40.50.1360">
    <property type="match status" value="1"/>
</dbReference>
<evidence type="ECO:0000256" key="4">
    <source>
        <dbReference type="HAMAP-Rule" id="MF_01241"/>
    </source>
</evidence>
<dbReference type="AlphaFoldDB" id="A0A2W1LHT6"/>
<dbReference type="Pfam" id="PF01182">
    <property type="entry name" value="Glucosamine_iso"/>
    <property type="match status" value="1"/>
</dbReference>
<dbReference type="InterPro" id="IPR018321">
    <property type="entry name" value="Glucosamine6P_isomerase_CS"/>
</dbReference>
<dbReference type="GO" id="GO:0019262">
    <property type="term" value="P:N-acetylneuraminate catabolic process"/>
    <property type="evidence" value="ECO:0007669"/>
    <property type="project" value="UniProtKB-UniRule"/>
</dbReference>
<dbReference type="Proteomes" id="UP000249522">
    <property type="component" value="Unassembled WGS sequence"/>
</dbReference>
<dbReference type="InterPro" id="IPR006148">
    <property type="entry name" value="Glc/Gal-6P_isomerase"/>
</dbReference>
<dbReference type="InterPro" id="IPR004547">
    <property type="entry name" value="Glucosamine6P_isomerase"/>
</dbReference>
<keyword evidence="7" id="KW-1185">Reference proteome</keyword>
<dbReference type="HAMAP" id="MF_01241">
    <property type="entry name" value="GlcN6P_deamin"/>
    <property type="match status" value="1"/>
</dbReference>
<sequence>MKIKRFTGKAALHTEAAKLITQLLKDKPDCTLGFATGSTPIGIYEQLVGMYAKGRLSFARARSFNLDEYVGLTESHPQSYRYYMQHHLFRHTDFDQRNTYIPNGIAADLEAECRRYDSLLAEHPIDLQLLGIGHNGHIGFNEPGHSLTGETHLVTLKPETRAANARFFDSEDEVPRQAITMGMGSILKAKSILLVVTGADKAAVVNEALAGPITTACPASLLQTHANVTVLLDADAGKELPDAGF</sequence>
<dbReference type="GO" id="GO:0006043">
    <property type="term" value="P:glucosamine catabolic process"/>
    <property type="evidence" value="ECO:0007669"/>
    <property type="project" value="TreeGrafter"/>
</dbReference>
<evidence type="ECO:0000313" key="7">
    <source>
        <dbReference type="Proteomes" id="UP000249522"/>
    </source>
</evidence>
<dbReference type="GO" id="GO:0005975">
    <property type="term" value="P:carbohydrate metabolic process"/>
    <property type="evidence" value="ECO:0007669"/>
    <property type="project" value="InterPro"/>
</dbReference>
<comment type="catalytic activity">
    <reaction evidence="1 4">
        <text>alpha-D-glucosamine 6-phosphate + H2O = beta-D-fructose 6-phosphate + NH4(+)</text>
        <dbReference type="Rhea" id="RHEA:12172"/>
        <dbReference type="ChEBI" id="CHEBI:15377"/>
        <dbReference type="ChEBI" id="CHEBI:28938"/>
        <dbReference type="ChEBI" id="CHEBI:57634"/>
        <dbReference type="ChEBI" id="CHEBI:75989"/>
        <dbReference type="EC" id="3.5.99.6"/>
    </reaction>
</comment>
<dbReference type="GO" id="GO:0004342">
    <property type="term" value="F:glucosamine-6-phosphate deaminase activity"/>
    <property type="evidence" value="ECO:0007669"/>
    <property type="project" value="UniProtKB-UniRule"/>
</dbReference>
<name>A0A2W1LHT6_9BACL</name>
<evidence type="ECO:0000259" key="5">
    <source>
        <dbReference type="Pfam" id="PF01182"/>
    </source>
</evidence>
<dbReference type="InterPro" id="IPR037171">
    <property type="entry name" value="NagB/RpiA_transferase-like"/>
</dbReference>
<protein>
    <recommendedName>
        <fullName evidence="4">Glucosamine-6-phosphate deaminase</fullName>
        <ecNumber evidence="4">3.5.99.6</ecNumber>
    </recommendedName>
    <alternativeName>
        <fullName evidence="4">GlcN6P deaminase</fullName>
        <shortName evidence="4">GNPDA</shortName>
    </alternativeName>
    <alternativeName>
        <fullName evidence="4">Glucosamine-6-phosphate isomerase</fullName>
    </alternativeName>
</protein>
<comment type="similarity">
    <text evidence="4">Belongs to the glucosamine/galactosamine-6-phosphate isomerase family. NagB subfamily.</text>
</comment>
<dbReference type="GO" id="GO:0006046">
    <property type="term" value="P:N-acetylglucosamine catabolic process"/>
    <property type="evidence" value="ECO:0007669"/>
    <property type="project" value="UniProtKB-UniRule"/>
</dbReference>
<keyword evidence="3 4" id="KW-0119">Carbohydrate metabolism</keyword>
<evidence type="ECO:0000256" key="3">
    <source>
        <dbReference type="ARBA" id="ARBA00023277"/>
    </source>
</evidence>
<dbReference type="FunFam" id="3.40.50.1360:FF:000003">
    <property type="entry name" value="Glucosamine-6-phosphate deaminase"/>
    <property type="match status" value="1"/>
</dbReference>
<accession>A0A2W1LHT6</accession>